<dbReference type="GO" id="GO:0008168">
    <property type="term" value="F:methyltransferase activity"/>
    <property type="evidence" value="ECO:0007669"/>
    <property type="project" value="UniProtKB-KW"/>
</dbReference>
<dbReference type="GO" id="GO:0032259">
    <property type="term" value="P:methylation"/>
    <property type="evidence" value="ECO:0007669"/>
    <property type="project" value="UniProtKB-KW"/>
</dbReference>
<feature type="binding site" evidence="13">
    <location>
        <position position="119"/>
    </location>
    <ligand>
        <name>Mg(2+)</name>
        <dbReference type="ChEBI" id="CHEBI:18420"/>
    </ligand>
</feature>
<evidence type="ECO:0000256" key="5">
    <source>
        <dbReference type="ARBA" id="ARBA00012213"/>
    </source>
</evidence>
<dbReference type="HOGENOM" id="CLU_072626_3_2_9"/>
<dbReference type="InterPro" id="IPR036704">
    <property type="entry name" value="RraA/RraA-like_sf"/>
</dbReference>
<dbReference type="CDD" id="cd16841">
    <property type="entry name" value="RraA_family"/>
    <property type="match status" value="1"/>
</dbReference>
<evidence type="ECO:0000256" key="13">
    <source>
        <dbReference type="PIRSR" id="PIRSR605493-1"/>
    </source>
</evidence>
<gene>
    <name evidence="14" type="ORF">MELS_0682</name>
</gene>
<accession>G0VN76</accession>
<dbReference type="GO" id="GO:0046872">
    <property type="term" value="F:metal ion binding"/>
    <property type="evidence" value="ECO:0007669"/>
    <property type="project" value="UniProtKB-KW"/>
</dbReference>
<dbReference type="RefSeq" id="WP_014015645.1">
    <property type="nucleotide sequence ID" value="NC_015873.1"/>
</dbReference>
<dbReference type="EMBL" id="HE576794">
    <property type="protein sequence ID" value="CCC72904.1"/>
    <property type="molecule type" value="Genomic_DNA"/>
</dbReference>
<evidence type="ECO:0000256" key="1">
    <source>
        <dbReference type="ARBA" id="ARBA00001342"/>
    </source>
</evidence>
<evidence type="ECO:0000256" key="9">
    <source>
        <dbReference type="ARBA" id="ARBA00029596"/>
    </source>
</evidence>
<keyword evidence="13" id="KW-0460">Magnesium</keyword>
<organism evidence="14 15">
    <name type="scientific">Megasphaera elsdenii DSM 20460</name>
    <dbReference type="NCBI Taxonomy" id="1064535"/>
    <lineage>
        <taxon>Bacteria</taxon>
        <taxon>Bacillati</taxon>
        <taxon>Bacillota</taxon>
        <taxon>Negativicutes</taxon>
        <taxon>Veillonellales</taxon>
        <taxon>Veillonellaceae</taxon>
        <taxon>Megasphaera</taxon>
    </lineage>
</organism>
<dbReference type="Pfam" id="PF03737">
    <property type="entry name" value="RraA-like"/>
    <property type="match status" value="1"/>
</dbReference>
<evidence type="ECO:0000256" key="2">
    <source>
        <dbReference type="ARBA" id="ARBA00001968"/>
    </source>
</evidence>
<comment type="cofactor">
    <cofactor evidence="2">
        <name>a divalent metal cation</name>
        <dbReference type="ChEBI" id="CHEBI:60240"/>
    </cofactor>
</comment>
<dbReference type="SUPFAM" id="SSF89562">
    <property type="entry name" value="RraA-like"/>
    <property type="match status" value="1"/>
</dbReference>
<comment type="catalytic activity">
    <reaction evidence="1">
        <text>4-hydroxy-4-methyl-2-oxoglutarate = 2 pyruvate</text>
        <dbReference type="Rhea" id="RHEA:22748"/>
        <dbReference type="ChEBI" id="CHEBI:15361"/>
        <dbReference type="ChEBI" id="CHEBI:58276"/>
        <dbReference type="EC" id="4.1.3.17"/>
    </reaction>
</comment>
<evidence type="ECO:0000256" key="7">
    <source>
        <dbReference type="ARBA" id="ARBA00016549"/>
    </source>
</evidence>
<dbReference type="InterPro" id="IPR005493">
    <property type="entry name" value="RraA/RraA-like"/>
</dbReference>
<dbReference type="Proteomes" id="UP000010111">
    <property type="component" value="Chromosome"/>
</dbReference>
<keyword evidence="13" id="KW-0479">Metal-binding</keyword>
<keyword evidence="15" id="KW-1185">Reference proteome</keyword>
<dbReference type="EC" id="4.1.1.112" evidence="6"/>
<evidence type="ECO:0000256" key="8">
    <source>
        <dbReference type="ARBA" id="ARBA00025046"/>
    </source>
</evidence>
<keyword evidence="14" id="KW-0489">Methyltransferase</keyword>
<evidence type="ECO:0000256" key="3">
    <source>
        <dbReference type="ARBA" id="ARBA00008621"/>
    </source>
</evidence>
<feature type="binding site" evidence="13">
    <location>
        <begin position="96"/>
        <end position="99"/>
    </location>
    <ligand>
        <name>substrate</name>
    </ligand>
</feature>
<dbReference type="PANTHER" id="PTHR33254:SF4">
    <property type="entry name" value="4-HYDROXY-4-METHYL-2-OXOGLUTARATE ALDOLASE 3-RELATED"/>
    <property type="match status" value="1"/>
</dbReference>
<dbReference type="AlphaFoldDB" id="G0VN76"/>
<feature type="binding site" evidence="13">
    <location>
        <position position="118"/>
    </location>
    <ligand>
        <name>substrate</name>
    </ligand>
</feature>
<evidence type="ECO:0000313" key="14">
    <source>
        <dbReference type="EMBL" id="CCC72904.1"/>
    </source>
</evidence>
<comment type="catalytic activity">
    <reaction evidence="12">
        <text>oxaloacetate + H(+) = pyruvate + CO2</text>
        <dbReference type="Rhea" id="RHEA:15641"/>
        <dbReference type="ChEBI" id="CHEBI:15361"/>
        <dbReference type="ChEBI" id="CHEBI:15378"/>
        <dbReference type="ChEBI" id="CHEBI:16452"/>
        <dbReference type="ChEBI" id="CHEBI:16526"/>
        <dbReference type="EC" id="4.1.1.112"/>
    </reaction>
</comment>
<evidence type="ECO:0000256" key="10">
    <source>
        <dbReference type="ARBA" id="ARBA00030169"/>
    </source>
</evidence>
<comment type="function">
    <text evidence="8">Catalyzes the aldol cleavage of 4-hydroxy-4-methyl-2-oxoglutarate (HMG) into 2 molecules of pyruvate. Also contains a secondary oxaloacetate (OAA) decarboxylase activity due to the common pyruvate enolate transition state formed following C-C bond cleavage in the retro-aldol and decarboxylation reactions.</text>
</comment>
<evidence type="ECO:0000256" key="11">
    <source>
        <dbReference type="ARBA" id="ARBA00032305"/>
    </source>
</evidence>
<dbReference type="GeneID" id="97491636"/>
<evidence type="ECO:0000256" key="12">
    <source>
        <dbReference type="ARBA" id="ARBA00047973"/>
    </source>
</evidence>
<keyword evidence="14" id="KW-0808">Transferase</keyword>
<comment type="similarity">
    <text evidence="3">Belongs to the class II aldolase/RraA-like family.</text>
</comment>
<dbReference type="KEGG" id="med:MELS_0682"/>
<comment type="cofactor">
    <cofactor evidence="13">
        <name>Mg(2+)</name>
        <dbReference type="ChEBI" id="CHEBI:18420"/>
    </cofactor>
</comment>
<dbReference type="PANTHER" id="PTHR33254">
    <property type="entry name" value="4-HYDROXY-4-METHYL-2-OXOGLUTARATE ALDOLASE 3-RELATED"/>
    <property type="match status" value="1"/>
</dbReference>
<sequence length="229" mass="24575">MCVGFRIFTKINRPEKELIEAFKGLPAANVADVMSRFFCVNSAIKSFNNKPLLGTAFTVRARIGDNLLLHKAIAMAQPGDVIIVDGDGDISNAFCGDIMMTECQSLGIAGVIIDGAVRDKADLEKLDMPVYARGVMPKGPFKDGPGEINVPISCGGVVVNPGDIVIGDADGVVIVPPKQAKEIAAKAWKKHETEAASLEQIANGRRDKSWVDKALEAKGCEIIDDYYRA</sequence>
<dbReference type="GO" id="GO:0008948">
    <property type="term" value="F:oxaloacetate decarboxylase activity"/>
    <property type="evidence" value="ECO:0007669"/>
    <property type="project" value="UniProtKB-EC"/>
</dbReference>
<dbReference type="eggNOG" id="COG0684">
    <property type="taxonomic scope" value="Bacteria"/>
</dbReference>
<proteinExistence type="inferred from homology"/>
<protein>
    <recommendedName>
        <fullName evidence="7">Putative 4-hydroxy-4-methyl-2-oxoglutarate aldolase</fullName>
        <ecNumber evidence="6">4.1.1.112</ecNumber>
        <ecNumber evidence="5">4.1.3.17</ecNumber>
    </recommendedName>
    <alternativeName>
        <fullName evidence="11">Oxaloacetate decarboxylase</fullName>
    </alternativeName>
    <alternativeName>
        <fullName evidence="9">Regulator of ribonuclease activity homolog</fullName>
    </alternativeName>
    <alternativeName>
        <fullName evidence="10">RraA-like protein</fullName>
    </alternativeName>
</protein>
<evidence type="ECO:0000256" key="6">
    <source>
        <dbReference type="ARBA" id="ARBA00012947"/>
    </source>
</evidence>
<dbReference type="NCBIfam" id="NF004850">
    <property type="entry name" value="PRK06201.1"/>
    <property type="match status" value="1"/>
</dbReference>
<dbReference type="STRING" id="1064535.MELS_0682"/>
<comment type="subunit">
    <text evidence="4">Homotrimer.</text>
</comment>
<evidence type="ECO:0000313" key="15">
    <source>
        <dbReference type="Proteomes" id="UP000010111"/>
    </source>
</evidence>
<name>G0VN76_MEGEL</name>
<dbReference type="EC" id="4.1.3.17" evidence="5"/>
<dbReference type="GO" id="GO:0047443">
    <property type="term" value="F:4-hydroxy-4-methyl-2-oxoglutarate aldolase activity"/>
    <property type="evidence" value="ECO:0007669"/>
    <property type="project" value="UniProtKB-EC"/>
</dbReference>
<reference evidence="14 15" key="1">
    <citation type="journal article" date="2011" name="J. Bacteriol.">
        <title>Genome Sequence of the Ruminal Bacterium Megasphaera elsdenii.</title>
        <authorList>
            <person name="Marx H."/>
            <person name="Graf A.B."/>
            <person name="Tatto N."/>
            <person name="Thallinger G.G."/>
            <person name="Mattanovich D."/>
            <person name="Sauer M."/>
        </authorList>
    </citation>
    <scope>NUCLEOTIDE SEQUENCE [LARGE SCALE GENOMIC DNA]</scope>
    <source>
        <strain evidence="14 15">DSM 20460</strain>
    </source>
</reference>
<dbReference type="Gene3D" id="3.50.30.40">
    <property type="entry name" value="Ribonuclease E inhibitor RraA/RraA-like"/>
    <property type="match status" value="1"/>
</dbReference>
<evidence type="ECO:0000256" key="4">
    <source>
        <dbReference type="ARBA" id="ARBA00011233"/>
    </source>
</evidence>